<evidence type="ECO:0000256" key="1">
    <source>
        <dbReference type="ARBA" id="ARBA00004123"/>
    </source>
</evidence>
<evidence type="ECO:0000256" key="3">
    <source>
        <dbReference type="SAM" id="MobiDB-lite"/>
    </source>
</evidence>
<dbReference type="Ensembl" id="ENSGWIT00000031809.1">
    <property type="protein sequence ID" value="ENSGWIP00000029138.1"/>
    <property type="gene ID" value="ENSGWIG00000015217.1"/>
</dbReference>
<feature type="region of interest" description="Disordered" evidence="3">
    <location>
        <begin position="247"/>
        <end position="269"/>
    </location>
</feature>
<evidence type="ECO:0000256" key="2">
    <source>
        <dbReference type="ARBA" id="ARBA00023242"/>
    </source>
</evidence>
<keyword evidence="6" id="KW-1185">Reference proteome</keyword>
<feature type="domain" description="Rad21/Rec8-like protein N-terminal" evidence="4">
    <location>
        <begin position="11"/>
        <end position="102"/>
    </location>
</feature>
<dbReference type="Pfam" id="PF04825">
    <property type="entry name" value="Rad21_Rec8_N"/>
    <property type="match status" value="1"/>
</dbReference>
<organism evidence="5 6">
    <name type="scientific">Gouania willdenowi</name>
    <name type="common">Blunt-snouted clingfish</name>
    <name type="synonym">Lepadogaster willdenowi</name>
    <dbReference type="NCBI Taxonomy" id="441366"/>
    <lineage>
        <taxon>Eukaryota</taxon>
        <taxon>Metazoa</taxon>
        <taxon>Chordata</taxon>
        <taxon>Craniata</taxon>
        <taxon>Vertebrata</taxon>
        <taxon>Euteleostomi</taxon>
        <taxon>Actinopterygii</taxon>
        <taxon>Neopterygii</taxon>
        <taxon>Teleostei</taxon>
        <taxon>Neoteleostei</taxon>
        <taxon>Acanthomorphata</taxon>
        <taxon>Ovalentaria</taxon>
        <taxon>Blenniimorphae</taxon>
        <taxon>Blenniiformes</taxon>
        <taxon>Gobiesocoidei</taxon>
        <taxon>Gobiesocidae</taxon>
        <taxon>Gobiesocinae</taxon>
        <taxon>Gouania</taxon>
    </lineage>
</organism>
<dbReference type="Proteomes" id="UP000694680">
    <property type="component" value="Chromosome 16"/>
</dbReference>
<dbReference type="PANTHER" id="PTHR12585">
    <property type="entry name" value="SCC1 / RAD21 FAMILY MEMBER"/>
    <property type="match status" value="1"/>
</dbReference>
<dbReference type="GO" id="GO:0030893">
    <property type="term" value="C:meiotic cohesin complex"/>
    <property type="evidence" value="ECO:0007669"/>
    <property type="project" value="TreeGrafter"/>
</dbReference>
<dbReference type="InterPro" id="IPR006910">
    <property type="entry name" value="Rad21_Rec8_N"/>
</dbReference>
<proteinExistence type="predicted"/>
<dbReference type="GO" id="GO:0006302">
    <property type="term" value="P:double-strand break repair"/>
    <property type="evidence" value="ECO:0007669"/>
    <property type="project" value="TreeGrafter"/>
</dbReference>
<dbReference type="InterPro" id="IPR039781">
    <property type="entry name" value="Rad21/Rec8-like"/>
</dbReference>
<dbReference type="GO" id="GO:0051177">
    <property type="term" value="P:meiotic sister chromatid cohesion"/>
    <property type="evidence" value="ECO:0007669"/>
    <property type="project" value="TreeGrafter"/>
</dbReference>
<dbReference type="GO" id="GO:0005634">
    <property type="term" value="C:nucleus"/>
    <property type="evidence" value="ECO:0007669"/>
    <property type="project" value="UniProtKB-SubCell"/>
</dbReference>
<reference evidence="5" key="2">
    <citation type="submission" date="2025-08" db="UniProtKB">
        <authorList>
            <consortium name="Ensembl"/>
        </authorList>
    </citation>
    <scope>IDENTIFICATION</scope>
</reference>
<evidence type="ECO:0000313" key="6">
    <source>
        <dbReference type="Proteomes" id="UP000694680"/>
    </source>
</evidence>
<comment type="subcellular location">
    <subcellularLocation>
        <location evidence="1">Nucleus</location>
    </subcellularLocation>
</comment>
<protein>
    <recommendedName>
        <fullName evidence="4">Rad21/Rec8-like protein N-terminal domain-containing protein</fullName>
    </recommendedName>
</protein>
<dbReference type="AlphaFoldDB" id="A0A8C5GEL1"/>
<sequence>LFFFPVFFRLVATKGIKVPRKDFLKVNVIRTCDDIMDYVLERVPPPQPGLPRPRFSLYLSSQLQYGVIVVFHRQCAILLDEIQYIVTKLLKKRSSQNIDIKDSRSHLVLPDVLSMMEEAEAALDPLFGVMQDVMPSPRTLVVIVFFSHQDLSPPVTPIRRRRRRRQLIFFDPETQLSEEVQQQQLNNPLIETRAPDYLPPSHLRMPSAAQLFNNPCFLPEEIQVLWRQAANITPILGLNLQVGERGIESTDSEREREQEMMEAAEREERRLSPEEILKLAAEAEMFEISGTVVVSAKTYTHTLKRRKV</sequence>
<evidence type="ECO:0000259" key="4">
    <source>
        <dbReference type="Pfam" id="PF04825"/>
    </source>
</evidence>
<evidence type="ECO:0000313" key="5">
    <source>
        <dbReference type="Ensembl" id="ENSGWIP00000029138.1"/>
    </source>
</evidence>
<dbReference type="PANTHER" id="PTHR12585:SF27">
    <property type="entry name" value="MEIOTIC RECOMBINATION PROTEIN REC8 HOMOLOG"/>
    <property type="match status" value="1"/>
</dbReference>
<name>A0A8C5GEL1_GOUWI</name>
<keyword evidence="2" id="KW-0539">Nucleus</keyword>
<accession>A0A8C5GEL1</accession>
<reference evidence="5" key="1">
    <citation type="submission" date="2020-06" db="EMBL/GenBank/DDBJ databases">
        <authorList>
            <consortium name="Wellcome Sanger Institute Data Sharing"/>
        </authorList>
    </citation>
    <scope>NUCLEOTIDE SEQUENCE [LARGE SCALE GENOMIC DNA]</scope>
</reference>
<reference evidence="5" key="3">
    <citation type="submission" date="2025-09" db="UniProtKB">
        <authorList>
            <consortium name="Ensembl"/>
        </authorList>
    </citation>
    <scope>IDENTIFICATION</scope>
</reference>
<dbReference type="GO" id="GO:0003682">
    <property type="term" value="F:chromatin binding"/>
    <property type="evidence" value="ECO:0007669"/>
    <property type="project" value="TreeGrafter"/>
</dbReference>